<gene>
    <name evidence="16" type="ORF">PHLCEN_2v13470</name>
</gene>
<evidence type="ECO:0000256" key="12">
    <source>
        <dbReference type="ARBA" id="ARBA00023242"/>
    </source>
</evidence>
<comment type="cofactor">
    <cofactor evidence="3">
        <name>Fe(2+)</name>
        <dbReference type="ChEBI" id="CHEBI:29033"/>
    </cofactor>
</comment>
<keyword evidence="7" id="KW-0479">Metal-binding</keyword>
<feature type="region of interest" description="Disordered" evidence="13">
    <location>
        <begin position="851"/>
        <end position="1000"/>
    </location>
</feature>
<dbReference type="PANTHER" id="PTHR12849">
    <property type="entry name" value="RNA LARIAT DEBRANCHING ENZYME"/>
    <property type="match status" value="1"/>
</dbReference>
<feature type="compositionally biased region" description="Pro residues" evidence="13">
    <location>
        <begin position="507"/>
        <end position="529"/>
    </location>
</feature>
<feature type="domain" description="Lariat debranching enzyme C-terminal" evidence="15">
    <location>
        <begin position="344"/>
        <end position="971"/>
    </location>
</feature>
<feature type="transmembrane region" description="Helical" evidence="14">
    <location>
        <begin position="664"/>
        <end position="688"/>
    </location>
</feature>
<keyword evidence="6" id="KW-0507">mRNA processing</keyword>
<keyword evidence="9" id="KW-0862">Zinc</keyword>
<evidence type="ECO:0000256" key="11">
    <source>
        <dbReference type="ARBA" id="ARBA00023211"/>
    </source>
</evidence>
<keyword evidence="12" id="KW-0539">Nucleus</keyword>
<feature type="region of interest" description="Disordered" evidence="13">
    <location>
        <begin position="241"/>
        <end position="260"/>
    </location>
</feature>
<keyword evidence="14" id="KW-0812">Transmembrane</keyword>
<keyword evidence="8" id="KW-0378">Hydrolase</keyword>
<evidence type="ECO:0000313" key="17">
    <source>
        <dbReference type="Proteomes" id="UP000186601"/>
    </source>
</evidence>
<dbReference type="GO" id="GO:0000398">
    <property type="term" value="P:mRNA splicing, via spliceosome"/>
    <property type="evidence" value="ECO:0007669"/>
    <property type="project" value="TreeGrafter"/>
</dbReference>
<dbReference type="InterPro" id="IPR029052">
    <property type="entry name" value="Metallo-depent_PP-like"/>
</dbReference>
<reference evidence="16 17" key="1">
    <citation type="submission" date="2018-02" db="EMBL/GenBank/DDBJ databases">
        <title>Genome sequence of the basidiomycete white-rot fungus Phlebia centrifuga.</title>
        <authorList>
            <person name="Granchi Z."/>
            <person name="Peng M."/>
            <person name="de Vries R.P."/>
            <person name="Hilden K."/>
            <person name="Makela M.R."/>
            <person name="Grigoriev I."/>
            <person name="Riley R."/>
        </authorList>
    </citation>
    <scope>NUCLEOTIDE SEQUENCE [LARGE SCALE GENOMIC DNA]</scope>
    <source>
        <strain evidence="16 17">FBCC195</strain>
    </source>
</reference>
<keyword evidence="14" id="KW-1133">Transmembrane helix</keyword>
<dbReference type="AlphaFoldDB" id="A0A2R6NE77"/>
<dbReference type="Pfam" id="PF00149">
    <property type="entry name" value="Metallophos"/>
    <property type="match status" value="1"/>
</dbReference>
<comment type="cofactor">
    <cofactor evidence="2">
        <name>Zn(2+)</name>
        <dbReference type="ChEBI" id="CHEBI:29105"/>
    </cofactor>
</comment>
<evidence type="ECO:0000256" key="6">
    <source>
        <dbReference type="ARBA" id="ARBA00022664"/>
    </source>
</evidence>
<evidence type="ECO:0000256" key="7">
    <source>
        <dbReference type="ARBA" id="ARBA00022723"/>
    </source>
</evidence>
<evidence type="ECO:0000259" key="15">
    <source>
        <dbReference type="SMART" id="SM01124"/>
    </source>
</evidence>
<accession>A0A2R6NE77</accession>
<dbReference type="GO" id="GO:0005634">
    <property type="term" value="C:nucleus"/>
    <property type="evidence" value="ECO:0007669"/>
    <property type="project" value="UniProtKB-SubCell"/>
</dbReference>
<evidence type="ECO:0000256" key="2">
    <source>
        <dbReference type="ARBA" id="ARBA00001947"/>
    </source>
</evidence>
<sequence>MKIAIEGCCHGELDAIYSQINHLESQNNYKVSLLLICGDFQAIRNLQDLQCMAVPDKYKKLGEFYKYYTGEKKAPILTIIIGGNHEASNYLWELYHGGWLAPNIYFLGHAGCVQVNGIRIAGASGIFQHYDFFQGHFERLPYDRSTMRSTYHIREYNVLRLSLLSSPSIFLSHDWPQSIEHHGNLRNLLARKTFLKNDINSGKLGSPPLMGLLRTLKPKWWFSAHLHTRFEARVIHEMSEKAEGGRVDSNETGVTGGNDRQRTEVECANPDEIIIDDLDGEITGGGKVPPSVDVQNTDTKITRSDETTSEFPPAQSSNPDEIKLDDEEEDVVAPPPPPPKPLPIPTISRLSETRFLALDKCLPRRQFLEVIDLPSSPEPSNASSNSKQVVYDDANPTLAYDPEWLAITRAFNPFMSVSRNQLTYPDEADARSAVKQEIEWVRANLYGIVSGTGSEQEINRKTELADMVKAVESCQRFEITAPGGAVGGNSQPFSSTNPPTGSASSTPPDPGSSSPPPPASSTDPPPPPASSNTPAPSSSAPPVSDSSQTTTTSDVGQSSSSSSQPSSTSSSPPITSGSSSSSNTSAPPTSAGPSGSSASLLSGPSSSIPTLTTQVVVSTQPNGNVVTSISTIEVSGAAMPTTSSGLAAQNDNTSSKGFFDNKGAVAGVFAVVGLIALVLLIALVTNAVRRRQAKKFDRDVAEAAAEAAASARARPDFDDDDFSYGANRSVYTDVSHGTYSQQPLQHMESYNMTELPPFDSYAGVGAANLNRSKSQTAPYNAFAGPGIRPGPSPPMPSPPDPFYDSGVGMPMPNNTGGYPGMYGQAQPYADPQAGLLQAAGLTGGAGIATGAVLARGPSHGPNSSLSRNKSSGSRTLGGISASDHQHETYASHYQPQPQGYPPQQYSPPQDQTYPLQNARPVSMTEDPYAGYTDEPSPHISHSPRGEQFAVSSSPENESEGEEDGQYRPYQDDEQHYRESLGDEEDYGYGGGRRVLKVANE</sequence>
<organism evidence="16 17">
    <name type="scientific">Hermanssonia centrifuga</name>
    <dbReference type="NCBI Taxonomy" id="98765"/>
    <lineage>
        <taxon>Eukaryota</taxon>
        <taxon>Fungi</taxon>
        <taxon>Dikarya</taxon>
        <taxon>Basidiomycota</taxon>
        <taxon>Agaricomycotina</taxon>
        <taxon>Agaricomycetes</taxon>
        <taxon>Polyporales</taxon>
        <taxon>Meruliaceae</taxon>
        <taxon>Hermanssonia</taxon>
    </lineage>
</organism>
<evidence type="ECO:0000256" key="4">
    <source>
        <dbReference type="ARBA" id="ARBA00004123"/>
    </source>
</evidence>
<dbReference type="InterPro" id="IPR041816">
    <property type="entry name" value="Dbr1_N"/>
</dbReference>
<comment type="subcellular location">
    <subcellularLocation>
        <location evidence="4">Nucleus</location>
    </subcellularLocation>
</comment>
<dbReference type="PANTHER" id="PTHR12849:SF0">
    <property type="entry name" value="LARIAT DEBRANCHING ENZYME"/>
    <property type="match status" value="1"/>
</dbReference>
<dbReference type="FunFam" id="3.60.21.10:FF:000035">
    <property type="entry name" value="Lariat debranching enzyme"/>
    <property type="match status" value="1"/>
</dbReference>
<dbReference type="STRING" id="98765.A0A2R6NE77"/>
<feature type="compositionally biased region" description="Low complexity" evidence="13">
    <location>
        <begin position="530"/>
        <end position="605"/>
    </location>
</feature>
<feature type="region of interest" description="Disordered" evidence="13">
    <location>
        <begin position="482"/>
        <end position="605"/>
    </location>
</feature>
<feature type="compositionally biased region" description="Low complexity" evidence="13">
    <location>
        <begin position="862"/>
        <end position="874"/>
    </location>
</feature>
<feature type="compositionally biased region" description="Low complexity" evidence="13">
    <location>
        <begin position="893"/>
        <end position="914"/>
    </location>
</feature>
<feature type="region of interest" description="Disordered" evidence="13">
    <location>
        <begin position="281"/>
        <end position="346"/>
    </location>
</feature>
<feature type="compositionally biased region" description="Basic and acidic residues" evidence="13">
    <location>
        <begin position="969"/>
        <end position="980"/>
    </location>
</feature>
<evidence type="ECO:0000256" key="8">
    <source>
        <dbReference type="ARBA" id="ARBA00022801"/>
    </source>
</evidence>
<comment type="caution">
    <text evidence="16">The sequence shown here is derived from an EMBL/GenBank/DDBJ whole genome shotgun (WGS) entry which is preliminary data.</text>
</comment>
<evidence type="ECO:0000256" key="13">
    <source>
        <dbReference type="SAM" id="MobiDB-lite"/>
    </source>
</evidence>
<keyword evidence="11" id="KW-0464">Manganese</keyword>
<dbReference type="InterPro" id="IPR004843">
    <property type="entry name" value="Calcineurin-like_PHP"/>
</dbReference>
<keyword evidence="14" id="KW-0472">Membrane</keyword>
<dbReference type="SUPFAM" id="SSF56300">
    <property type="entry name" value="Metallo-dependent phosphatases"/>
    <property type="match status" value="1"/>
</dbReference>
<feature type="compositionally biased region" description="Pro residues" evidence="13">
    <location>
        <begin position="333"/>
        <end position="344"/>
    </location>
</feature>
<feature type="compositionally biased region" description="Low complexity" evidence="13">
    <location>
        <begin position="494"/>
        <end position="506"/>
    </location>
</feature>
<evidence type="ECO:0000313" key="16">
    <source>
        <dbReference type="EMBL" id="PSR70665.1"/>
    </source>
</evidence>
<evidence type="ECO:0000256" key="5">
    <source>
        <dbReference type="ARBA" id="ARBA00006045"/>
    </source>
</evidence>
<dbReference type="Pfam" id="PF05011">
    <property type="entry name" value="DBR1"/>
    <property type="match status" value="1"/>
</dbReference>
<dbReference type="InterPro" id="IPR007708">
    <property type="entry name" value="DBR1_C"/>
</dbReference>
<dbReference type="OrthoDB" id="407609at2759"/>
<name>A0A2R6NE77_9APHY</name>
<comment type="similarity">
    <text evidence="5">Belongs to the lariat debranching enzyme family.</text>
</comment>
<proteinExistence type="inferred from homology"/>
<dbReference type="Proteomes" id="UP000186601">
    <property type="component" value="Unassembled WGS sequence"/>
</dbReference>
<dbReference type="GO" id="GO:0008419">
    <property type="term" value="F:RNA lariat debranching enzyme activity"/>
    <property type="evidence" value="ECO:0007669"/>
    <property type="project" value="TreeGrafter"/>
</dbReference>
<evidence type="ECO:0000256" key="9">
    <source>
        <dbReference type="ARBA" id="ARBA00022833"/>
    </source>
</evidence>
<dbReference type="SMART" id="SM01124">
    <property type="entry name" value="DBR1"/>
    <property type="match status" value="1"/>
</dbReference>
<dbReference type="GO" id="GO:0046872">
    <property type="term" value="F:metal ion binding"/>
    <property type="evidence" value="ECO:0007669"/>
    <property type="project" value="UniProtKB-KW"/>
</dbReference>
<evidence type="ECO:0000256" key="3">
    <source>
        <dbReference type="ARBA" id="ARBA00001954"/>
    </source>
</evidence>
<evidence type="ECO:0000256" key="10">
    <source>
        <dbReference type="ARBA" id="ARBA00023004"/>
    </source>
</evidence>
<dbReference type="EMBL" id="MLYV02001337">
    <property type="protein sequence ID" value="PSR70665.1"/>
    <property type="molecule type" value="Genomic_DNA"/>
</dbReference>
<dbReference type="CDD" id="cd00844">
    <property type="entry name" value="MPP_Dbr1_N"/>
    <property type="match status" value="1"/>
</dbReference>
<comment type="cofactor">
    <cofactor evidence="1">
        <name>Mn(2+)</name>
        <dbReference type="ChEBI" id="CHEBI:29035"/>
    </cofactor>
</comment>
<keyword evidence="17" id="KW-1185">Reference proteome</keyword>
<evidence type="ECO:0000256" key="14">
    <source>
        <dbReference type="SAM" id="Phobius"/>
    </source>
</evidence>
<keyword evidence="10" id="KW-0408">Iron</keyword>
<evidence type="ECO:0000256" key="1">
    <source>
        <dbReference type="ARBA" id="ARBA00001936"/>
    </source>
</evidence>
<protein>
    <recommendedName>
        <fullName evidence="15">Lariat debranching enzyme C-terminal domain-containing protein</fullName>
    </recommendedName>
</protein>